<dbReference type="EMBL" id="CP036278">
    <property type="protein sequence ID" value="QDU56289.1"/>
    <property type="molecule type" value="Genomic_DNA"/>
</dbReference>
<keyword evidence="3" id="KW-1185">Reference proteome</keyword>
<dbReference type="SUPFAM" id="SSF55486">
    <property type="entry name" value="Metalloproteases ('zincins'), catalytic domain"/>
    <property type="match status" value="1"/>
</dbReference>
<accession>A0A518ANI9</accession>
<evidence type="ECO:0000256" key="1">
    <source>
        <dbReference type="SAM" id="MobiDB-lite"/>
    </source>
</evidence>
<sequence length="236" mass="27689">MSRRRSQLAKTQVRLVKRHNTACASRDAKRIQQKSRRTHVGHSTLREPFSPPEDWHEPHGEGGDYKVVVQEPGYGYQHVVTPSEVRARLSELPASFLSDLEVVQLSRITRKKQSFPCYGMQWGSTLYLYPLEESLVECFTKPPQPTFINEARMYGGRWHQDGESWTLEWTAEAIRDFYLNNILIHELGHLLDDRNTSYVDRERYAEWFAVQYGYRASGGIDSRRPQRRVTRRHHKC</sequence>
<feature type="compositionally biased region" description="Basic residues" evidence="1">
    <location>
        <begin position="31"/>
        <end position="40"/>
    </location>
</feature>
<feature type="compositionally biased region" description="Basic and acidic residues" evidence="1">
    <location>
        <begin position="53"/>
        <end position="62"/>
    </location>
</feature>
<dbReference type="AlphaFoldDB" id="A0A518ANI9"/>
<organism evidence="2 3">
    <name type="scientific">Aeoliella mucimassa</name>
    <dbReference type="NCBI Taxonomy" id="2527972"/>
    <lineage>
        <taxon>Bacteria</taxon>
        <taxon>Pseudomonadati</taxon>
        <taxon>Planctomycetota</taxon>
        <taxon>Planctomycetia</taxon>
        <taxon>Pirellulales</taxon>
        <taxon>Lacipirellulaceae</taxon>
        <taxon>Aeoliella</taxon>
    </lineage>
</organism>
<reference evidence="2 3" key="1">
    <citation type="submission" date="2019-02" db="EMBL/GenBank/DDBJ databases">
        <title>Deep-cultivation of Planctomycetes and their phenomic and genomic characterization uncovers novel biology.</title>
        <authorList>
            <person name="Wiegand S."/>
            <person name="Jogler M."/>
            <person name="Boedeker C."/>
            <person name="Pinto D."/>
            <person name="Vollmers J."/>
            <person name="Rivas-Marin E."/>
            <person name="Kohn T."/>
            <person name="Peeters S.H."/>
            <person name="Heuer A."/>
            <person name="Rast P."/>
            <person name="Oberbeckmann S."/>
            <person name="Bunk B."/>
            <person name="Jeske O."/>
            <person name="Meyerdierks A."/>
            <person name="Storesund J.E."/>
            <person name="Kallscheuer N."/>
            <person name="Luecker S."/>
            <person name="Lage O.M."/>
            <person name="Pohl T."/>
            <person name="Merkel B.J."/>
            <person name="Hornburger P."/>
            <person name="Mueller R.-W."/>
            <person name="Bruemmer F."/>
            <person name="Labrenz M."/>
            <person name="Spormann A.M."/>
            <person name="Op den Camp H."/>
            <person name="Overmann J."/>
            <person name="Amann R."/>
            <person name="Jetten M.S.M."/>
            <person name="Mascher T."/>
            <person name="Medema M.H."/>
            <person name="Devos D.P."/>
            <person name="Kaster A.-K."/>
            <person name="Ovreas L."/>
            <person name="Rohde M."/>
            <person name="Galperin M.Y."/>
            <person name="Jogler C."/>
        </authorList>
    </citation>
    <scope>NUCLEOTIDE SEQUENCE [LARGE SCALE GENOMIC DNA]</scope>
    <source>
        <strain evidence="2 3">Pan181</strain>
    </source>
</reference>
<dbReference type="Proteomes" id="UP000315750">
    <property type="component" value="Chromosome"/>
</dbReference>
<feature type="region of interest" description="Disordered" evidence="1">
    <location>
        <begin position="20"/>
        <end position="62"/>
    </location>
</feature>
<name>A0A518ANI9_9BACT</name>
<proteinExistence type="predicted"/>
<gene>
    <name evidence="2" type="ORF">Pan181_24980</name>
</gene>
<dbReference type="OrthoDB" id="2989328at2"/>
<dbReference type="RefSeq" id="WP_145247053.1">
    <property type="nucleotide sequence ID" value="NZ_CP036278.1"/>
</dbReference>
<evidence type="ECO:0000313" key="3">
    <source>
        <dbReference type="Proteomes" id="UP000315750"/>
    </source>
</evidence>
<dbReference type="KEGG" id="amuc:Pan181_24980"/>
<evidence type="ECO:0000313" key="2">
    <source>
        <dbReference type="EMBL" id="QDU56289.1"/>
    </source>
</evidence>
<protein>
    <submittedName>
        <fullName evidence="2">Uncharacterized protein</fullName>
    </submittedName>
</protein>